<dbReference type="InterPro" id="IPR016152">
    <property type="entry name" value="PTrfase/Anion_transptr"/>
</dbReference>
<dbReference type="Pfam" id="PF00359">
    <property type="entry name" value="PTS_EIIA_2"/>
    <property type="match status" value="1"/>
</dbReference>
<evidence type="ECO:0000256" key="1">
    <source>
        <dbReference type="ARBA" id="ARBA00022448"/>
    </source>
</evidence>
<name>A0AAN0S5X3_9ENTR</name>
<dbReference type="Gene3D" id="3.30.1340.10">
    <property type="entry name" value="HPr-like"/>
    <property type="match status" value="1"/>
</dbReference>
<dbReference type="EMBL" id="CP009458">
    <property type="protein sequence ID" value="AIR62073.1"/>
    <property type="molecule type" value="Genomic_DNA"/>
</dbReference>
<keyword evidence="6" id="KW-0418">Kinase</keyword>
<evidence type="ECO:0000313" key="9">
    <source>
        <dbReference type="EMBL" id="AIR62073.1"/>
    </source>
</evidence>
<dbReference type="KEGG" id="cem:LH23_15850"/>
<keyword evidence="3" id="KW-0762">Sugar transport</keyword>
<evidence type="ECO:0000256" key="6">
    <source>
        <dbReference type="ARBA" id="ARBA00022777"/>
    </source>
</evidence>
<dbReference type="PANTHER" id="PTHR30181:SF3">
    <property type="entry name" value="MULTIPHOSPHORYL TRANSFER PROTEIN"/>
    <property type="match status" value="1"/>
</dbReference>
<dbReference type="SUPFAM" id="SSF55594">
    <property type="entry name" value="HPr-like"/>
    <property type="match status" value="1"/>
</dbReference>
<protein>
    <submittedName>
        <fullName evidence="9">PTS fructose transporter subunit IIA</fullName>
    </submittedName>
</protein>
<organism evidence="9 10">
    <name type="scientific">Cedecea neteri</name>
    <dbReference type="NCBI Taxonomy" id="158822"/>
    <lineage>
        <taxon>Bacteria</taxon>
        <taxon>Pseudomonadati</taxon>
        <taxon>Pseudomonadota</taxon>
        <taxon>Gammaproteobacteria</taxon>
        <taxon>Enterobacterales</taxon>
        <taxon>Enterobacteriaceae</taxon>
        <taxon>Cedecea</taxon>
    </lineage>
</organism>
<evidence type="ECO:0000256" key="2">
    <source>
        <dbReference type="ARBA" id="ARBA00022553"/>
    </source>
</evidence>
<dbReference type="GO" id="GO:0009401">
    <property type="term" value="P:phosphoenolpyruvate-dependent sugar phosphotransferase system"/>
    <property type="evidence" value="ECO:0007669"/>
    <property type="project" value="UniProtKB-KW"/>
</dbReference>
<dbReference type="InterPro" id="IPR035895">
    <property type="entry name" value="HPr-like_sf"/>
</dbReference>
<dbReference type="GO" id="GO:0090563">
    <property type="term" value="F:protein-phosphocysteine-sugar phosphotransferase activity"/>
    <property type="evidence" value="ECO:0007669"/>
    <property type="project" value="TreeGrafter"/>
</dbReference>
<feature type="domain" description="PTS EIIA type-2" evidence="7">
    <location>
        <begin position="1"/>
        <end position="141"/>
    </location>
</feature>
<dbReference type="Pfam" id="PF00381">
    <property type="entry name" value="PTS-HPr"/>
    <property type="match status" value="1"/>
</dbReference>
<dbReference type="InterPro" id="IPR000032">
    <property type="entry name" value="HPr-like"/>
</dbReference>
<dbReference type="Gene3D" id="3.40.930.10">
    <property type="entry name" value="Mannitol-specific EII, Chain A"/>
    <property type="match status" value="1"/>
</dbReference>
<dbReference type="InterPro" id="IPR050893">
    <property type="entry name" value="Sugar_PTS"/>
</dbReference>
<dbReference type="Proteomes" id="UP000029516">
    <property type="component" value="Chromosome"/>
</dbReference>
<keyword evidence="1" id="KW-0813">Transport</keyword>
<evidence type="ECO:0000256" key="4">
    <source>
        <dbReference type="ARBA" id="ARBA00022679"/>
    </source>
</evidence>
<keyword evidence="5" id="KW-0598">Phosphotransferase system</keyword>
<dbReference type="AlphaFoldDB" id="A0AAN0S5X3"/>
<dbReference type="PANTHER" id="PTHR30181">
    <property type="entry name" value="MANNITOL PERMEASE IIC COMPONENT"/>
    <property type="match status" value="1"/>
</dbReference>
<dbReference type="NCBIfam" id="TIGR01003">
    <property type="entry name" value="PTS_HPr_family"/>
    <property type="match status" value="1"/>
</dbReference>
<dbReference type="GO" id="GO:0005886">
    <property type="term" value="C:plasma membrane"/>
    <property type="evidence" value="ECO:0007669"/>
    <property type="project" value="TreeGrafter"/>
</dbReference>
<keyword evidence="4" id="KW-0808">Transferase</keyword>
<dbReference type="PROSITE" id="PS00369">
    <property type="entry name" value="PTS_HPR_HIS"/>
    <property type="match status" value="1"/>
</dbReference>
<accession>A0AAN0S5X3</accession>
<evidence type="ECO:0000313" key="10">
    <source>
        <dbReference type="Proteomes" id="UP000029516"/>
    </source>
</evidence>
<keyword evidence="2" id="KW-0597">Phosphoprotein</keyword>
<dbReference type="InterPro" id="IPR002178">
    <property type="entry name" value="PTS_EIIA_type-2_dom"/>
</dbReference>
<evidence type="ECO:0000256" key="3">
    <source>
        <dbReference type="ARBA" id="ARBA00022597"/>
    </source>
</evidence>
<reference evidence="9 10" key="1">
    <citation type="submission" date="2014-09" db="EMBL/GenBank/DDBJ databases">
        <authorList>
            <person name="Chan K.-G."/>
        </authorList>
    </citation>
    <scope>NUCLEOTIDE SEQUENCE [LARGE SCALE GENOMIC DNA]</scope>
    <source>
        <strain evidence="9 10">M006</strain>
    </source>
</reference>
<evidence type="ECO:0000259" key="7">
    <source>
        <dbReference type="PROSITE" id="PS51094"/>
    </source>
</evidence>
<dbReference type="InterPro" id="IPR001020">
    <property type="entry name" value="PTS_HPr_His_P_site"/>
</dbReference>
<dbReference type="PROSITE" id="PS00372">
    <property type="entry name" value="PTS_EIIA_TYPE_2_HIS"/>
    <property type="match status" value="1"/>
</dbReference>
<sequence length="262" mass="28320">MQLCEQDIFISHEQVDKVTALQRVSDRLVSAGNTTPEYLQGMLAREAQISTYLGHGIAIPHGTPDTRHAVLSTGVKVIVFPQGVDWGEDNVAYMLAGIAARSNEHLDILRQLTRALSDEGVPHALAKATTPAEVLAILTGNDAESEPQESHTEGEQATFVIRNPHGLHARPSAVLVKLIKQFQSRVTVENMDSPAGPVDGKNLMKMVSLGVKTGHRMRFTANGTDARNALAAIGQSIDQGLGEMPLAPPEQPKRSWLSRLFG</sequence>
<dbReference type="GO" id="GO:0016301">
    <property type="term" value="F:kinase activity"/>
    <property type="evidence" value="ECO:0007669"/>
    <property type="project" value="UniProtKB-KW"/>
</dbReference>
<dbReference type="PROSITE" id="PS51094">
    <property type="entry name" value="PTS_EIIA_TYPE_2"/>
    <property type="match status" value="1"/>
</dbReference>
<dbReference type="PROSITE" id="PS51350">
    <property type="entry name" value="PTS_HPR_DOM"/>
    <property type="match status" value="1"/>
</dbReference>
<dbReference type="RefSeq" id="WP_039292943.1">
    <property type="nucleotide sequence ID" value="NZ_CP009458.1"/>
</dbReference>
<dbReference type="PRINTS" id="PR00107">
    <property type="entry name" value="PHOSPHOCPHPR"/>
</dbReference>
<dbReference type="CDD" id="cd00367">
    <property type="entry name" value="PTS-HPr_like"/>
    <property type="match status" value="1"/>
</dbReference>
<evidence type="ECO:0000259" key="8">
    <source>
        <dbReference type="PROSITE" id="PS51350"/>
    </source>
</evidence>
<evidence type="ECO:0000256" key="5">
    <source>
        <dbReference type="ARBA" id="ARBA00022683"/>
    </source>
</evidence>
<dbReference type="CDD" id="cd00211">
    <property type="entry name" value="PTS_IIA_fru"/>
    <property type="match status" value="1"/>
</dbReference>
<gene>
    <name evidence="9" type="ORF">LH23_15850</name>
</gene>
<proteinExistence type="predicted"/>
<feature type="domain" description="HPr" evidence="8">
    <location>
        <begin position="154"/>
        <end position="244"/>
    </location>
</feature>
<dbReference type="SUPFAM" id="SSF55804">
    <property type="entry name" value="Phoshotransferase/anion transport protein"/>
    <property type="match status" value="1"/>
</dbReference>